<proteinExistence type="predicted"/>
<organism evidence="1">
    <name type="scientific">candidate division CPR1 bacterium ADurb.Bin160</name>
    <dbReference type="NCBI Taxonomy" id="1852826"/>
    <lineage>
        <taxon>Bacteria</taxon>
        <taxon>candidate division CPR1</taxon>
    </lineage>
</organism>
<dbReference type="Proteomes" id="UP000485621">
    <property type="component" value="Unassembled WGS sequence"/>
</dbReference>
<evidence type="ECO:0000313" key="1">
    <source>
        <dbReference type="EMBL" id="OQB40147.1"/>
    </source>
</evidence>
<dbReference type="EMBL" id="MWDB01000056">
    <property type="protein sequence ID" value="OQB40147.1"/>
    <property type="molecule type" value="Genomic_DNA"/>
</dbReference>
<sequence length="58" mass="7199">MRDYYQDGFDDGYGRYRIDDGDYPQSDSDWYSYRDGLEEGRRRRRIADEISKELERYK</sequence>
<protein>
    <submittedName>
        <fullName evidence="1">Uncharacterized protein</fullName>
    </submittedName>
</protein>
<comment type="caution">
    <text evidence="1">The sequence shown here is derived from an EMBL/GenBank/DDBJ whole genome shotgun (WGS) entry which is preliminary data.</text>
</comment>
<reference evidence="1" key="1">
    <citation type="submission" date="2017-02" db="EMBL/GenBank/DDBJ databases">
        <title>Delving into the versatile metabolic prowess of the omnipresent phylum Bacteroidetes.</title>
        <authorList>
            <person name="Nobu M.K."/>
            <person name="Mei R."/>
            <person name="Narihiro T."/>
            <person name="Kuroda K."/>
            <person name="Liu W.-T."/>
        </authorList>
    </citation>
    <scope>NUCLEOTIDE SEQUENCE</scope>
    <source>
        <strain evidence="1">ADurb.Bin160</strain>
    </source>
</reference>
<accession>A0A1V5ZIZ4</accession>
<gene>
    <name evidence="1" type="ORF">BWY04_01438</name>
</gene>
<dbReference type="AlphaFoldDB" id="A0A1V5ZIZ4"/>
<name>A0A1V5ZIZ4_9BACT</name>